<dbReference type="Proteomes" id="UP000504629">
    <property type="component" value="Unplaced"/>
</dbReference>
<feature type="region of interest" description="Disordered" evidence="1">
    <location>
        <begin position="144"/>
        <end position="169"/>
    </location>
</feature>
<dbReference type="AlphaFoldDB" id="A0A6J2JFS1"/>
<protein>
    <submittedName>
        <fullName evidence="3">Uncharacterized protein LOC114241695</fullName>
    </submittedName>
</protein>
<evidence type="ECO:0000256" key="1">
    <source>
        <dbReference type="SAM" id="MobiDB-lite"/>
    </source>
</evidence>
<accession>A0A6J2JFS1</accession>
<dbReference type="GeneID" id="114241695"/>
<name>A0A6J2JFS1_BOMMA</name>
<dbReference type="KEGG" id="bman:114241695"/>
<keyword evidence="2" id="KW-1185">Reference proteome</keyword>
<dbReference type="RefSeq" id="XP_028028415.1">
    <property type="nucleotide sequence ID" value="XM_028172614.1"/>
</dbReference>
<reference evidence="3" key="1">
    <citation type="submission" date="2025-08" db="UniProtKB">
        <authorList>
            <consortium name="RefSeq"/>
        </authorList>
    </citation>
    <scope>IDENTIFICATION</scope>
    <source>
        <tissue evidence="3">Silk gland</tissue>
    </source>
</reference>
<proteinExistence type="predicted"/>
<evidence type="ECO:0000313" key="2">
    <source>
        <dbReference type="Proteomes" id="UP000504629"/>
    </source>
</evidence>
<dbReference type="OrthoDB" id="7201605at2759"/>
<sequence>MSVFDGDIEYQSVYMVDYKKHNKPPSPRRKAVDDDCLIVGLSRDPLKARAAPKKEPDVLCPLTQEFYKDAVKRFAEDYPKLTKMYMSKDIDPVPIDHGIQDLKRTEYLTKYCSRELPFMSVNLVRRAKALQTLRLPDDIYIPDTSQKGSYRAPQPEKYADPPSSMSMRPKFDDSLQKELRRILRTRTGDTTYGSCHGLLAKVVLEKNPFGPAREEPKYGRWSNPYTYTYRI</sequence>
<organism evidence="2 3">
    <name type="scientific">Bombyx mandarina</name>
    <name type="common">Wild silk moth</name>
    <name type="synonym">Wild silkworm</name>
    <dbReference type="NCBI Taxonomy" id="7092"/>
    <lineage>
        <taxon>Eukaryota</taxon>
        <taxon>Metazoa</taxon>
        <taxon>Ecdysozoa</taxon>
        <taxon>Arthropoda</taxon>
        <taxon>Hexapoda</taxon>
        <taxon>Insecta</taxon>
        <taxon>Pterygota</taxon>
        <taxon>Neoptera</taxon>
        <taxon>Endopterygota</taxon>
        <taxon>Lepidoptera</taxon>
        <taxon>Glossata</taxon>
        <taxon>Ditrysia</taxon>
        <taxon>Bombycoidea</taxon>
        <taxon>Bombycidae</taxon>
        <taxon>Bombycinae</taxon>
        <taxon>Bombyx</taxon>
    </lineage>
</organism>
<gene>
    <name evidence="3" type="primary">LOC114241695</name>
</gene>
<evidence type="ECO:0000313" key="3">
    <source>
        <dbReference type="RefSeq" id="XP_028028415.1"/>
    </source>
</evidence>